<evidence type="ECO:0000313" key="4">
    <source>
        <dbReference type="Proteomes" id="UP000031512"/>
    </source>
</evidence>
<protein>
    <recommendedName>
        <fullName evidence="5">Signal peptide-containing protein</fullName>
    </recommendedName>
</protein>
<dbReference type="GeneID" id="15807768"/>
<dbReference type="Proteomes" id="UP000031512">
    <property type="component" value="Unassembled WGS sequence"/>
</dbReference>
<gene>
    <name evidence="3" type="ORF">BEWA_043610</name>
</gene>
<proteinExistence type="predicted"/>
<comment type="caution">
    <text evidence="3">The sequence shown here is derived from an EMBL/GenBank/DDBJ whole genome shotgun (WGS) entry which is preliminary data.</text>
</comment>
<keyword evidence="4" id="KW-1185">Reference proteome</keyword>
<dbReference type="STRING" id="1537102.L1LGF0"/>
<feature type="compositionally biased region" description="Basic and acidic residues" evidence="1">
    <location>
        <begin position="58"/>
        <end position="91"/>
    </location>
</feature>
<dbReference type="RefSeq" id="XP_004833772.1">
    <property type="nucleotide sequence ID" value="XM_004833715.1"/>
</dbReference>
<organism evidence="3 4">
    <name type="scientific">Theileria equi strain WA</name>
    <dbReference type="NCBI Taxonomy" id="1537102"/>
    <lineage>
        <taxon>Eukaryota</taxon>
        <taxon>Sar</taxon>
        <taxon>Alveolata</taxon>
        <taxon>Apicomplexa</taxon>
        <taxon>Aconoidasida</taxon>
        <taxon>Piroplasmida</taxon>
        <taxon>Theileriidae</taxon>
        <taxon>Theileria</taxon>
    </lineage>
</organism>
<reference evidence="3 4" key="1">
    <citation type="journal article" date="2012" name="BMC Genomics">
        <title>Comparative genomic analysis and phylogenetic position of Theileria equi.</title>
        <authorList>
            <person name="Kappmeyer L.S."/>
            <person name="Thiagarajan M."/>
            <person name="Herndon D.R."/>
            <person name="Ramsay J.D."/>
            <person name="Caler E."/>
            <person name="Djikeng A."/>
            <person name="Gillespie J.J."/>
            <person name="Lau A.O."/>
            <person name="Roalson E.H."/>
            <person name="Silva J.C."/>
            <person name="Silva M.G."/>
            <person name="Suarez C.E."/>
            <person name="Ueti M.W."/>
            <person name="Nene V.M."/>
            <person name="Mealey R.H."/>
            <person name="Knowles D.P."/>
            <person name="Brayton K.A."/>
        </authorList>
    </citation>
    <scope>NUCLEOTIDE SEQUENCE [LARGE SCALE GENOMIC DNA]</scope>
    <source>
        <strain evidence="3 4">WA</strain>
    </source>
</reference>
<feature type="region of interest" description="Disordered" evidence="1">
    <location>
        <begin position="282"/>
        <end position="301"/>
    </location>
</feature>
<accession>L1LGF0</accession>
<dbReference type="AlphaFoldDB" id="L1LGF0"/>
<feature type="signal peptide" evidence="2">
    <location>
        <begin position="1"/>
        <end position="25"/>
    </location>
</feature>
<dbReference type="EMBL" id="ACOU01000002">
    <property type="protein sequence ID" value="EKX74320.1"/>
    <property type="molecule type" value="Genomic_DNA"/>
</dbReference>
<evidence type="ECO:0000313" key="3">
    <source>
        <dbReference type="EMBL" id="EKX74320.1"/>
    </source>
</evidence>
<feature type="chain" id="PRO_5003952533" description="Signal peptide-containing protein" evidence="2">
    <location>
        <begin position="26"/>
        <end position="503"/>
    </location>
</feature>
<name>L1LGF0_THEEQ</name>
<sequence length="503" mass="57206">MPIKEFILGILISSLLALLYNPCYSLENFGHYVTITPVFLQTSTESKGHALQGGSKGDVTHSDKVRPEKEKEPNGPQNEKKNEPQHLETHKTLTHTEPIHEHGQKSHKELDDHEDPNHMDHDEGQHLEHEEDMDVHVHHSDGTSEHQIEDDHKAGDETLDKQDKKEKLVKELADNRPGEVTEQTKTVVEHKQDITDKKNEDVTGILEDKTPKYEEQTTEEIKHRDEKKKTEDATLAPTHETVHVKKEKTKSETLEQENHALEKIESHDNSRADSLVKVHEQHEEHAKERTPEVEKTHNTGLQPHEHNRELSIRKLDSTCPIDCNPSCQSMLGGKTQCIKEGENDRTCAPLNKLDSFDCDDGYIPCSIPIISTVQTFTLDKNNDETGELDIEGKNLNKCIGLIIADRNSVCSKVSLPADLEHTSNVLNPKYDISISENKLTFSNLHIVPGDYKICIYQQYDTSLSKLSICRYIVMFLEWIGLYRSDNKIKTLYSLQVGTLTVTN</sequence>
<dbReference type="eggNOG" id="ENOG502STVV">
    <property type="taxonomic scope" value="Eukaryota"/>
</dbReference>
<dbReference type="OrthoDB" id="362005at2759"/>
<evidence type="ECO:0000256" key="2">
    <source>
        <dbReference type="SAM" id="SignalP"/>
    </source>
</evidence>
<keyword evidence="2" id="KW-0732">Signal</keyword>
<evidence type="ECO:0000256" key="1">
    <source>
        <dbReference type="SAM" id="MobiDB-lite"/>
    </source>
</evidence>
<dbReference type="VEuPathDB" id="PiroplasmaDB:BEWA_043610"/>
<feature type="compositionally biased region" description="Basic and acidic residues" evidence="1">
    <location>
        <begin position="187"/>
        <end position="232"/>
    </location>
</feature>
<feature type="region of interest" description="Disordered" evidence="1">
    <location>
        <begin position="46"/>
        <end position="239"/>
    </location>
</feature>
<feature type="compositionally biased region" description="Basic and acidic residues" evidence="1">
    <location>
        <begin position="97"/>
        <end position="179"/>
    </location>
</feature>
<evidence type="ECO:0008006" key="5">
    <source>
        <dbReference type="Google" id="ProtNLM"/>
    </source>
</evidence>
<dbReference type="KEGG" id="beq:BEWA_043610"/>